<dbReference type="AlphaFoldDB" id="A0A8X7Q093"/>
<gene>
    <name evidence="1" type="ORF">Bca52824_079767</name>
</gene>
<comment type="caution">
    <text evidence="1">The sequence shown here is derived from an EMBL/GenBank/DDBJ whole genome shotgun (WGS) entry which is preliminary data.</text>
</comment>
<proteinExistence type="predicted"/>
<dbReference type="Proteomes" id="UP000886595">
    <property type="component" value="Unassembled WGS sequence"/>
</dbReference>
<evidence type="ECO:0000313" key="2">
    <source>
        <dbReference type="Proteomes" id="UP000886595"/>
    </source>
</evidence>
<accession>A0A8X7Q093</accession>
<evidence type="ECO:0000313" key="1">
    <source>
        <dbReference type="EMBL" id="KAG2260473.1"/>
    </source>
</evidence>
<keyword evidence="2" id="KW-1185">Reference proteome</keyword>
<protein>
    <submittedName>
        <fullName evidence="1">Uncharacterized protein</fullName>
    </submittedName>
</protein>
<organism evidence="1 2">
    <name type="scientific">Brassica carinata</name>
    <name type="common">Ethiopian mustard</name>
    <name type="synonym">Abyssinian cabbage</name>
    <dbReference type="NCBI Taxonomy" id="52824"/>
    <lineage>
        <taxon>Eukaryota</taxon>
        <taxon>Viridiplantae</taxon>
        <taxon>Streptophyta</taxon>
        <taxon>Embryophyta</taxon>
        <taxon>Tracheophyta</taxon>
        <taxon>Spermatophyta</taxon>
        <taxon>Magnoliopsida</taxon>
        <taxon>eudicotyledons</taxon>
        <taxon>Gunneridae</taxon>
        <taxon>Pentapetalae</taxon>
        <taxon>rosids</taxon>
        <taxon>malvids</taxon>
        <taxon>Brassicales</taxon>
        <taxon>Brassicaceae</taxon>
        <taxon>Brassiceae</taxon>
        <taxon>Brassica</taxon>
    </lineage>
</organism>
<dbReference type="EMBL" id="JAAMPC010000015">
    <property type="protein sequence ID" value="KAG2260473.1"/>
    <property type="molecule type" value="Genomic_DNA"/>
</dbReference>
<sequence length="151" mass="17691">MQEEKEKKNLPSVGFKKLKKILKKCRIRDHVPFQIALNEAITYQRGNNCPRDCKGCCSTLQYSQNEPSWFDPKKAKTWLTTLSSMMVDQSEKYKESVMESLKEVGEGSSFVSWKITLWPEDYSSHRSKCSVVKFCSLVYNLKEQREIFTMR</sequence>
<name>A0A8X7Q093_BRACI</name>
<reference evidence="1 2" key="1">
    <citation type="submission" date="2020-02" db="EMBL/GenBank/DDBJ databases">
        <authorList>
            <person name="Ma Q."/>
            <person name="Huang Y."/>
            <person name="Song X."/>
            <person name="Pei D."/>
        </authorList>
    </citation>
    <scope>NUCLEOTIDE SEQUENCE [LARGE SCALE GENOMIC DNA]</scope>
    <source>
        <strain evidence="1">Sxm20200214</strain>
        <tissue evidence="1">Leaf</tissue>
    </source>
</reference>